<sequence>MAKLKKHPVTFGIDQPKWETAPKPTLDFYSDETDLKGRLTMFSKRQGTSILTNTKLQKWFVENKEDIRNVVKGDNTWLKGYFNDKGIKSKNDKAPYNDFIKGLKEMKKEKVLIF</sequence>
<dbReference type="Proteomes" id="UP001185092">
    <property type="component" value="Unassembled WGS sequence"/>
</dbReference>
<reference evidence="1" key="1">
    <citation type="submission" date="2023-07" db="EMBL/GenBank/DDBJ databases">
        <title>Genomic Encyclopedia of Type Strains, Phase IV (KMG-IV): sequencing the most valuable type-strain genomes for metagenomic binning, comparative biology and taxonomic classification.</title>
        <authorList>
            <person name="Goeker M."/>
        </authorList>
    </citation>
    <scope>NUCLEOTIDE SEQUENCE</scope>
    <source>
        <strain evidence="1">DSM 26174</strain>
    </source>
</reference>
<accession>A0AAE3XQD2</accession>
<evidence type="ECO:0000313" key="1">
    <source>
        <dbReference type="EMBL" id="MDR6242106.1"/>
    </source>
</evidence>
<comment type="caution">
    <text evidence="1">The sequence shown here is derived from an EMBL/GenBank/DDBJ whole genome shotgun (WGS) entry which is preliminary data.</text>
</comment>
<protein>
    <submittedName>
        <fullName evidence="1">Uncharacterized protein</fullName>
    </submittedName>
</protein>
<keyword evidence="2" id="KW-1185">Reference proteome</keyword>
<dbReference type="AlphaFoldDB" id="A0AAE3XQD2"/>
<evidence type="ECO:0000313" key="2">
    <source>
        <dbReference type="Proteomes" id="UP001185092"/>
    </source>
</evidence>
<organism evidence="1 2">
    <name type="scientific">Aureibacter tunicatorum</name>
    <dbReference type="NCBI Taxonomy" id="866807"/>
    <lineage>
        <taxon>Bacteria</taxon>
        <taxon>Pseudomonadati</taxon>
        <taxon>Bacteroidota</taxon>
        <taxon>Cytophagia</taxon>
        <taxon>Cytophagales</taxon>
        <taxon>Persicobacteraceae</taxon>
        <taxon>Aureibacter</taxon>
    </lineage>
</organism>
<proteinExistence type="predicted"/>
<dbReference type="EMBL" id="JAVDQD010000023">
    <property type="protein sequence ID" value="MDR6242106.1"/>
    <property type="molecule type" value="Genomic_DNA"/>
</dbReference>
<name>A0AAE3XQD2_9BACT</name>
<gene>
    <name evidence="1" type="ORF">HNQ88_005203</name>
</gene>